<protein>
    <submittedName>
        <fullName evidence="1">Uncharacterized protein</fullName>
    </submittedName>
</protein>
<evidence type="ECO:0000313" key="1">
    <source>
        <dbReference type="EMBL" id="GAI89047.1"/>
    </source>
</evidence>
<organism evidence="1">
    <name type="scientific">marine sediment metagenome</name>
    <dbReference type="NCBI Taxonomy" id="412755"/>
    <lineage>
        <taxon>unclassified sequences</taxon>
        <taxon>metagenomes</taxon>
        <taxon>ecological metagenomes</taxon>
    </lineage>
</organism>
<proteinExistence type="predicted"/>
<dbReference type="EMBL" id="BARW01018854">
    <property type="protein sequence ID" value="GAI89047.1"/>
    <property type="molecule type" value="Genomic_DNA"/>
</dbReference>
<sequence length="43" mass="4969">MAKKKKKEKNKIEDKVPNYTLDNVLKSSKKTESTLQGLLKSLY</sequence>
<dbReference type="AlphaFoldDB" id="X1S7N6"/>
<gene>
    <name evidence="1" type="ORF">S12H4_32193</name>
</gene>
<reference evidence="1" key="1">
    <citation type="journal article" date="2014" name="Front. Microbiol.">
        <title>High frequency of phylogenetically diverse reductive dehalogenase-homologous genes in deep subseafloor sedimentary metagenomes.</title>
        <authorList>
            <person name="Kawai M."/>
            <person name="Futagami T."/>
            <person name="Toyoda A."/>
            <person name="Takaki Y."/>
            <person name="Nishi S."/>
            <person name="Hori S."/>
            <person name="Arai W."/>
            <person name="Tsubouchi T."/>
            <person name="Morono Y."/>
            <person name="Uchiyama I."/>
            <person name="Ito T."/>
            <person name="Fujiyama A."/>
            <person name="Inagaki F."/>
            <person name="Takami H."/>
        </authorList>
    </citation>
    <scope>NUCLEOTIDE SEQUENCE</scope>
    <source>
        <strain evidence="1">Expedition CK06-06</strain>
    </source>
</reference>
<accession>X1S7N6</accession>
<name>X1S7N6_9ZZZZ</name>
<comment type="caution">
    <text evidence="1">The sequence shown here is derived from an EMBL/GenBank/DDBJ whole genome shotgun (WGS) entry which is preliminary data.</text>
</comment>